<dbReference type="AlphaFoldDB" id="G7V8K2"/>
<feature type="domain" description="Peptidase M20 dimerisation" evidence="3">
    <location>
        <begin position="192"/>
        <end position="283"/>
    </location>
</feature>
<dbReference type="PANTHER" id="PTHR11014">
    <property type="entry name" value="PEPTIDASE M20 FAMILY MEMBER"/>
    <property type="match status" value="1"/>
</dbReference>
<dbReference type="InterPro" id="IPR036264">
    <property type="entry name" value="Bact_exopeptidase_dim_dom"/>
</dbReference>
<keyword evidence="5" id="KW-1185">Reference proteome</keyword>
<dbReference type="InterPro" id="IPR002933">
    <property type="entry name" value="Peptidase_M20"/>
</dbReference>
<dbReference type="PANTHER" id="PTHR11014:SF63">
    <property type="entry name" value="METALLOPEPTIDASE, PUTATIVE (AFU_ORTHOLOGUE AFUA_6G09600)-RELATED"/>
    <property type="match status" value="1"/>
</dbReference>
<reference evidence="4 5" key="2">
    <citation type="journal article" date="2012" name="Stand. Genomic Sci.">
        <title>Genome sequence of the moderately thermophilic, amino-acid-degrading and sulfur-reducing bacterium Thermovirga lienii type strain (Cas60314(T)).</title>
        <authorList>
            <person name="Goker M."/>
            <person name="Saunders E."/>
            <person name="Lapidus A."/>
            <person name="Nolan M."/>
            <person name="Lucas S."/>
            <person name="Hammon N."/>
            <person name="Deshpande S."/>
            <person name="Cheng J.F."/>
            <person name="Han C."/>
            <person name="Tapia R."/>
            <person name="Goodwin L.A."/>
            <person name="Pitluck S."/>
            <person name="Liolios K."/>
            <person name="Mavromatis K."/>
            <person name="Pagani I."/>
            <person name="Ivanova N."/>
            <person name="Mikhailova N."/>
            <person name="Pati A."/>
            <person name="Chen A."/>
            <person name="Palaniappan K."/>
            <person name="Land M."/>
            <person name="Chang Y.J."/>
            <person name="Jeffries C.D."/>
            <person name="Brambilla E.M."/>
            <person name="Rohde M."/>
            <person name="Spring S."/>
            <person name="Detter J.C."/>
            <person name="Woyke T."/>
            <person name="Bristow J."/>
            <person name="Eisen J.A."/>
            <person name="Markowitz V."/>
            <person name="Hugenholtz P."/>
            <person name="Kyrpides N.C."/>
            <person name="Klenk H.P."/>
        </authorList>
    </citation>
    <scope>NUCLEOTIDE SEQUENCE [LARGE SCALE GENOMIC DNA]</scope>
    <source>
        <strain evidence="5">ATCC BAA-1197 / DSM 17291 / Cas60314</strain>
    </source>
</reference>
<dbReference type="InterPro" id="IPR011650">
    <property type="entry name" value="Peptidase_M20_dimer"/>
</dbReference>
<organism evidence="4 5">
    <name type="scientific">Thermovirga lienii (strain ATCC BAA-1197 / DSM 17291 / Cas60314)</name>
    <dbReference type="NCBI Taxonomy" id="580340"/>
    <lineage>
        <taxon>Bacteria</taxon>
        <taxon>Thermotogati</taxon>
        <taxon>Synergistota</taxon>
        <taxon>Synergistia</taxon>
        <taxon>Synergistales</taxon>
        <taxon>Thermovirgaceae</taxon>
        <taxon>Thermovirga</taxon>
    </lineage>
</organism>
<dbReference type="InterPro" id="IPR017439">
    <property type="entry name" value="Amidohydrolase"/>
</dbReference>
<name>G7V8K2_THELD</name>
<feature type="binding site" evidence="2">
    <location>
        <position position="168"/>
    </location>
    <ligand>
        <name>Mn(2+)</name>
        <dbReference type="ChEBI" id="CHEBI:29035"/>
        <label>2</label>
    </ligand>
</feature>
<dbReference type="SUPFAM" id="SSF53187">
    <property type="entry name" value="Zn-dependent exopeptidases"/>
    <property type="match status" value="1"/>
</dbReference>
<dbReference type="NCBIfam" id="TIGR01891">
    <property type="entry name" value="amidohydrolases"/>
    <property type="match status" value="1"/>
</dbReference>
<dbReference type="GO" id="GO:0050118">
    <property type="term" value="F:N-acetyldiaminopimelate deacetylase activity"/>
    <property type="evidence" value="ECO:0007669"/>
    <property type="project" value="UniProtKB-EC"/>
</dbReference>
<feature type="binding site" evidence="2">
    <location>
        <position position="104"/>
    </location>
    <ligand>
        <name>Mn(2+)</name>
        <dbReference type="ChEBI" id="CHEBI:29035"/>
        <label>2</label>
    </ligand>
</feature>
<reference evidence="5" key="1">
    <citation type="submission" date="2011-10" db="EMBL/GenBank/DDBJ databases">
        <title>The complete genome of chromosome of Thermovirga lienii DSM 17291.</title>
        <authorList>
            <consortium name="US DOE Joint Genome Institute (JGI-PGF)"/>
            <person name="Lucas S."/>
            <person name="Copeland A."/>
            <person name="Lapidus A."/>
            <person name="Glavina del Rio T."/>
            <person name="Dalin E."/>
            <person name="Tice H."/>
            <person name="Bruce D."/>
            <person name="Goodwin L."/>
            <person name="Pitluck S."/>
            <person name="Peters L."/>
            <person name="Mikhailova N."/>
            <person name="Saunders E."/>
            <person name="Kyrpides N."/>
            <person name="Mavromatis K."/>
            <person name="Ivanova N."/>
            <person name="Last F.I."/>
            <person name="Brettin T."/>
            <person name="Detter J.C."/>
            <person name="Han C."/>
            <person name="Larimer F."/>
            <person name="Land M."/>
            <person name="Hauser L."/>
            <person name="Markowitz V."/>
            <person name="Cheng J.-F."/>
            <person name="Hugenholtz P."/>
            <person name="Woyke T."/>
            <person name="Wu D."/>
            <person name="Spring S."/>
            <person name="Schroeder M."/>
            <person name="Brambilla E.-M."/>
            <person name="Klenk H.-P."/>
            <person name="Eisen J.A."/>
        </authorList>
    </citation>
    <scope>NUCLEOTIDE SEQUENCE [LARGE SCALE GENOMIC DNA]</scope>
    <source>
        <strain evidence="5">ATCC BAA-1197 / DSM 17291 / Cas60314</strain>
    </source>
</reference>
<dbReference type="PIRSF" id="PIRSF005962">
    <property type="entry name" value="Pept_M20D_amidohydro"/>
    <property type="match status" value="1"/>
</dbReference>
<dbReference type="Proteomes" id="UP000005868">
    <property type="component" value="Chromosome"/>
</dbReference>
<dbReference type="SUPFAM" id="SSF55031">
    <property type="entry name" value="Bacterial exopeptidase dimerisation domain"/>
    <property type="match status" value="1"/>
</dbReference>
<evidence type="ECO:0000313" key="5">
    <source>
        <dbReference type="Proteomes" id="UP000005868"/>
    </source>
</evidence>
<accession>G7V8K2</accession>
<dbReference type="FunFam" id="3.30.70.360:FF:000001">
    <property type="entry name" value="N-acetyldiaminopimelate deacetylase"/>
    <property type="match status" value="1"/>
</dbReference>
<dbReference type="Pfam" id="PF07687">
    <property type="entry name" value="M20_dimer"/>
    <property type="match status" value="1"/>
</dbReference>
<keyword evidence="2" id="KW-0464">Manganese</keyword>
<dbReference type="GO" id="GO:0019877">
    <property type="term" value="P:diaminopimelate biosynthetic process"/>
    <property type="evidence" value="ECO:0007669"/>
    <property type="project" value="UniProtKB-ARBA"/>
</dbReference>
<comment type="cofactor">
    <cofactor evidence="2">
        <name>Mn(2+)</name>
        <dbReference type="ChEBI" id="CHEBI:29035"/>
    </cofactor>
    <text evidence="2">The Mn(2+) ion enhances activity.</text>
</comment>
<dbReference type="STRING" id="580340.Tlie_1741"/>
<evidence type="ECO:0000259" key="3">
    <source>
        <dbReference type="Pfam" id="PF07687"/>
    </source>
</evidence>
<dbReference type="KEGG" id="tli:Tlie_1741"/>
<dbReference type="EMBL" id="CP003096">
    <property type="protein sequence ID" value="AER67463.1"/>
    <property type="molecule type" value="Genomic_DNA"/>
</dbReference>
<gene>
    <name evidence="4" type="ordered locus">Tlie_1741</name>
</gene>
<dbReference type="HOGENOM" id="CLU_023257_0_1_0"/>
<feature type="binding site" evidence="2">
    <location>
        <position position="140"/>
    </location>
    <ligand>
        <name>Mn(2+)</name>
        <dbReference type="ChEBI" id="CHEBI:29035"/>
        <label>2</label>
    </ligand>
</feature>
<dbReference type="Gene3D" id="3.40.630.10">
    <property type="entry name" value="Zn peptidases"/>
    <property type="match status" value="1"/>
</dbReference>
<sequence>MTHQVMHELVQKYRSTFIGYWKDFHKHPEPSHKEVRTAAKVAEILKNLGMEVKEGVGGTGVVGLLRGTQTGPTIALRADMDALQIKEETGCDFASMNEGVMHACGHDSHTAMLLGAAHVLSELKAHIRGNIKFIFQPAEEDSPVGGAPAMIKDGVLEDPKVEAIFGIHVWPTLETGVMGIKEGVMSAASDRLKMSILGKSTHAATPEFGVDAVVITSQVISALQTIISRNVSPLDSAVITFGKIEGGSRYNIVADRVDLDGTVRTFNPDTRKLVAEKISQIAEGVSSSMGGDCIVDYKWGYPPTMNDPSVTQIAKETILETLGENGLYEISMPNPGGEDFAFFSEKVPAAFAWLGCRPKGIPPENFPKLHNNKFLPDEEALPIGVTYLCQVALAALGALSK</sequence>
<proteinExistence type="predicted"/>
<dbReference type="Gene3D" id="3.30.70.360">
    <property type="match status" value="1"/>
</dbReference>
<dbReference type="Pfam" id="PF01546">
    <property type="entry name" value="Peptidase_M20"/>
    <property type="match status" value="1"/>
</dbReference>
<evidence type="ECO:0000256" key="2">
    <source>
        <dbReference type="PIRSR" id="PIRSR005962-1"/>
    </source>
</evidence>
<evidence type="ECO:0000313" key="4">
    <source>
        <dbReference type="EMBL" id="AER67463.1"/>
    </source>
</evidence>
<evidence type="ECO:0000256" key="1">
    <source>
        <dbReference type="ARBA" id="ARBA00022801"/>
    </source>
</evidence>
<dbReference type="eggNOG" id="COG1473">
    <property type="taxonomic scope" value="Bacteria"/>
</dbReference>
<feature type="binding site" evidence="2">
    <location>
        <position position="106"/>
    </location>
    <ligand>
        <name>Mn(2+)</name>
        <dbReference type="ChEBI" id="CHEBI:29035"/>
        <label>2</label>
    </ligand>
</feature>
<keyword evidence="1 4" id="KW-0378">Hydrolase</keyword>
<keyword evidence="2" id="KW-0479">Metal-binding</keyword>
<feature type="binding site" evidence="2">
    <location>
        <position position="370"/>
    </location>
    <ligand>
        <name>Mn(2+)</name>
        <dbReference type="ChEBI" id="CHEBI:29035"/>
        <label>2</label>
    </ligand>
</feature>
<dbReference type="EC" id="3.5.1.47" evidence="4"/>
<dbReference type="GO" id="GO:0046872">
    <property type="term" value="F:metal ion binding"/>
    <property type="evidence" value="ECO:0007669"/>
    <property type="project" value="UniProtKB-KW"/>
</dbReference>
<protein>
    <submittedName>
        <fullName evidence="4">Amidohydrolase</fullName>
        <ecNumber evidence="4">3.5.1.47</ecNumber>
    </submittedName>
</protein>